<evidence type="ECO:0000313" key="3">
    <source>
        <dbReference type="Proteomes" id="UP000198703"/>
    </source>
</evidence>
<dbReference type="NCBIfam" id="TIGR01686">
    <property type="entry name" value="FkbH"/>
    <property type="match status" value="1"/>
</dbReference>
<name>A0A1H4CVX0_9RHOB</name>
<dbReference type="STRING" id="89524.SAMN05444370_10863"/>
<dbReference type="Pfam" id="PF21211">
    <property type="entry name" value="FkbH_N"/>
    <property type="match status" value="1"/>
</dbReference>
<proteinExistence type="predicted"/>
<dbReference type="GO" id="GO:0016788">
    <property type="term" value="F:hydrolase activity, acting on ester bonds"/>
    <property type="evidence" value="ECO:0007669"/>
    <property type="project" value="UniProtKB-ARBA"/>
</dbReference>
<reference evidence="2 3" key="1">
    <citation type="submission" date="2016-10" db="EMBL/GenBank/DDBJ databases">
        <authorList>
            <person name="de Groot N.N."/>
        </authorList>
    </citation>
    <scope>NUCLEOTIDE SEQUENCE [LARGE SCALE GENOMIC DNA]</scope>
    <source>
        <strain evidence="2 3">DSM 15345</strain>
    </source>
</reference>
<dbReference type="InterPro" id="IPR010033">
    <property type="entry name" value="HAD_SF_ppase_IIIC"/>
</dbReference>
<dbReference type="Proteomes" id="UP000198703">
    <property type="component" value="Unassembled WGS sequence"/>
</dbReference>
<dbReference type="NCBIfam" id="TIGR01681">
    <property type="entry name" value="HAD-SF-IIIC"/>
    <property type="match status" value="1"/>
</dbReference>
<sequence length="637" mass="68056">MISYDVAALPWLPKAPDDHREQVRAFGPGVAAAALRDAATARLDINGLTRLAKALDRVGEAVEGDALSPVDAALLADCTTDYLAPALVATAPRHGVRLRLTVGDYGQMEQALLDPGSAVARARPEVALISLDAASLGLDAPLMDAAAAAEAVARAVARLEALAAAARERLGAVPILQTVAPPAEPWSGSLDARFAGAPAAMIQALNARMGGIAEAHGGLLLDVAGLAARVGVARWRDHGQRHAAKLPFALDLTPLWADHVCRLIGAMRGKARKCLVLDLDNTLWGGVVGDDGVEGIALGQGSARGEAHLAVQRYALSLRARGIVLAVCSKNEDDAARAPFRRHPDMLLREEHVAVFVANWTDKATNLQAIARTLNIGVDALAFLDDNPAERARVRQMLPEVATPELPDDPAWYPAALAHAGYFETVALSAEDAGRADAYQANAARAVALESLGSIDAYHRSLEMRCDIRPFDRVGRARIAQLINKTNQFNVTTIRRTEAEVAEIEVDPEMFHRQIRLVDRFGDNGMIAVVIFRKGVAEWVCDTWLMSCRVLSRRVEEAALRAVAEAARAEGATRLVGRYRPTAKNRMVADLFGVLGFAKVAETEAGETEWALALADYVAPELPMEVVGPGDDAERAA</sequence>
<dbReference type="InterPro" id="IPR036514">
    <property type="entry name" value="SGNH_hydro_sf"/>
</dbReference>
<dbReference type="InterPro" id="IPR049369">
    <property type="entry name" value="BF1531-like_N"/>
</dbReference>
<dbReference type="EMBL" id="FNQM01000008">
    <property type="protein sequence ID" value="SEA64474.1"/>
    <property type="molecule type" value="Genomic_DNA"/>
</dbReference>
<dbReference type="InterPro" id="IPR036412">
    <property type="entry name" value="HAD-like_sf"/>
</dbReference>
<dbReference type="InterPro" id="IPR023214">
    <property type="entry name" value="HAD_sf"/>
</dbReference>
<evidence type="ECO:0000259" key="1">
    <source>
        <dbReference type="Pfam" id="PF21211"/>
    </source>
</evidence>
<dbReference type="Gene3D" id="3.40.50.1000">
    <property type="entry name" value="HAD superfamily/HAD-like"/>
    <property type="match status" value="1"/>
</dbReference>
<evidence type="ECO:0000313" key="2">
    <source>
        <dbReference type="EMBL" id="SEA64474.1"/>
    </source>
</evidence>
<dbReference type="SUPFAM" id="SSF56784">
    <property type="entry name" value="HAD-like"/>
    <property type="match status" value="1"/>
</dbReference>
<keyword evidence="3" id="KW-1185">Reference proteome</keyword>
<dbReference type="Gene3D" id="3.40.50.1110">
    <property type="entry name" value="SGNH hydrolase"/>
    <property type="match status" value="1"/>
</dbReference>
<dbReference type="OrthoDB" id="323926at2"/>
<accession>A0A1H4CVX0</accession>
<organism evidence="2 3">
    <name type="scientific">Rubrimonas cliftonensis</name>
    <dbReference type="NCBI Taxonomy" id="89524"/>
    <lineage>
        <taxon>Bacteria</taxon>
        <taxon>Pseudomonadati</taxon>
        <taxon>Pseudomonadota</taxon>
        <taxon>Alphaproteobacteria</taxon>
        <taxon>Rhodobacterales</taxon>
        <taxon>Paracoccaceae</taxon>
        <taxon>Rubrimonas</taxon>
    </lineage>
</organism>
<dbReference type="RefSeq" id="WP_093254236.1">
    <property type="nucleotide sequence ID" value="NZ_FNQM01000008.1"/>
</dbReference>
<dbReference type="AlphaFoldDB" id="A0A1H4CVX0"/>
<dbReference type="InterPro" id="IPR010037">
    <property type="entry name" value="FkbH_domain"/>
</dbReference>
<gene>
    <name evidence="2" type="ORF">SAMN05444370_10863</name>
</gene>
<feature type="domain" description="BF1531-like N-terminal" evidence="1">
    <location>
        <begin position="73"/>
        <end position="262"/>
    </location>
</feature>
<protein>
    <submittedName>
        <fullName evidence="2">HAD-superfamily phosphatase, subfamily IIIC/FkbH-like domain-containing protein</fullName>
    </submittedName>
</protein>